<dbReference type="Proteomes" id="UP000581769">
    <property type="component" value="Unassembled WGS sequence"/>
</dbReference>
<sequence length="286" mass="31111">MARGSDLTDGVQGLTRAHQALIWDRTRHVLRLRATLRDYFPAALEAFGDPAGPEALELLAKAPDPDRAARLSRTQIAAAFRRARRRDVEEKTTAIQTALRAPALGRGPALTAAQAAVTRSLIAVITTLTGEIDTLETEVKACFGRHPDAEVYVSLPGLGQILGARVLAEFGDDPARFASAKARKNYAGTSPLTIASGRRTTVRARFVHNNRLLDALTRQAQSALRASPGARAYYDTQRARGTSRQAALRQLANRLVGILHGCLKTHTHYNETTAWPHHTTHKHTAA</sequence>
<feature type="domain" description="Transposase IS116/IS110/IS902 C-terminal" evidence="1">
    <location>
        <begin position="154"/>
        <end position="234"/>
    </location>
</feature>
<dbReference type="PANTHER" id="PTHR33055">
    <property type="entry name" value="TRANSPOSASE FOR INSERTION SEQUENCE ELEMENT IS1111A"/>
    <property type="match status" value="1"/>
</dbReference>
<gene>
    <name evidence="2" type="ORF">BJY18_002928</name>
</gene>
<proteinExistence type="predicted"/>
<dbReference type="GO" id="GO:0004803">
    <property type="term" value="F:transposase activity"/>
    <property type="evidence" value="ECO:0007669"/>
    <property type="project" value="InterPro"/>
</dbReference>
<dbReference type="PANTHER" id="PTHR33055:SF3">
    <property type="entry name" value="PUTATIVE TRANSPOSASE FOR IS117-RELATED"/>
    <property type="match status" value="1"/>
</dbReference>
<evidence type="ECO:0000259" key="1">
    <source>
        <dbReference type="Pfam" id="PF02371"/>
    </source>
</evidence>
<accession>A0A840IUH5</accession>
<comment type="caution">
    <text evidence="2">The sequence shown here is derived from an EMBL/GenBank/DDBJ whole genome shotgun (WGS) entry which is preliminary data.</text>
</comment>
<reference evidence="2 3" key="1">
    <citation type="submission" date="2020-08" db="EMBL/GenBank/DDBJ databases">
        <title>Sequencing the genomes of 1000 actinobacteria strains.</title>
        <authorList>
            <person name="Klenk H.-P."/>
        </authorList>
    </citation>
    <scope>NUCLEOTIDE SEQUENCE [LARGE SCALE GENOMIC DNA]</scope>
    <source>
        <strain evidence="2 3">DSM 45859</strain>
    </source>
</reference>
<dbReference type="GO" id="GO:0006313">
    <property type="term" value="P:DNA transposition"/>
    <property type="evidence" value="ECO:0007669"/>
    <property type="project" value="InterPro"/>
</dbReference>
<dbReference type="InterPro" id="IPR003346">
    <property type="entry name" value="Transposase_20"/>
</dbReference>
<evidence type="ECO:0000313" key="2">
    <source>
        <dbReference type="EMBL" id="MBB4685443.1"/>
    </source>
</evidence>
<dbReference type="EMBL" id="JACHMG010000001">
    <property type="protein sequence ID" value="MBB4685443.1"/>
    <property type="molecule type" value="Genomic_DNA"/>
</dbReference>
<dbReference type="GO" id="GO:0003677">
    <property type="term" value="F:DNA binding"/>
    <property type="evidence" value="ECO:0007669"/>
    <property type="project" value="InterPro"/>
</dbReference>
<evidence type="ECO:0000313" key="3">
    <source>
        <dbReference type="Proteomes" id="UP000581769"/>
    </source>
</evidence>
<dbReference type="AlphaFoldDB" id="A0A840IUH5"/>
<keyword evidence="3" id="KW-1185">Reference proteome</keyword>
<organism evidence="2 3">
    <name type="scientific">Amycolatopsis jiangsuensis</name>
    <dbReference type="NCBI Taxonomy" id="1181879"/>
    <lineage>
        <taxon>Bacteria</taxon>
        <taxon>Bacillati</taxon>
        <taxon>Actinomycetota</taxon>
        <taxon>Actinomycetes</taxon>
        <taxon>Pseudonocardiales</taxon>
        <taxon>Pseudonocardiaceae</taxon>
        <taxon>Amycolatopsis</taxon>
    </lineage>
</organism>
<protein>
    <recommendedName>
        <fullName evidence="1">Transposase IS116/IS110/IS902 C-terminal domain-containing protein</fullName>
    </recommendedName>
</protein>
<dbReference type="Pfam" id="PF02371">
    <property type="entry name" value="Transposase_20"/>
    <property type="match status" value="1"/>
</dbReference>
<dbReference type="InterPro" id="IPR047650">
    <property type="entry name" value="Transpos_IS110"/>
</dbReference>
<name>A0A840IUH5_9PSEU</name>